<gene>
    <name evidence="1" type="ORF">PR048_007108</name>
</gene>
<dbReference type="EMBL" id="JARBHB010000002">
    <property type="protein sequence ID" value="KAJ8894454.1"/>
    <property type="molecule type" value="Genomic_DNA"/>
</dbReference>
<sequence>MNGHAADTKQAIAVHINSLQDKPVAAYAASHNKDFDSYYSTRVEWFLISDIVSTLMLDCENPQIAPFGVTRPKWYWPEPVKKLLLKIVNAVLISFKVISEVVYGSLPAMRQTSSQHFDDRWLAHIDRSRAAYGMSCLPHRWQKTVDNLGDYFEGCVCERVLFILISSHAPNWNGATVFCNNLRSSSDMILGRAMNLMVQPALGHHLRPTAEGYGSQGMEIVTIHTPQYLHGKQRGKDDSVR</sequence>
<proteinExistence type="predicted"/>
<organism evidence="1 2">
    <name type="scientific">Dryococelus australis</name>
    <dbReference type="NCBI Taxonomy" id="614101"/>
    <lineage>
        <taxon>Eukaryota</taxon>
        <taxon>Metazoa</taxon>
        <taxon>Ecdysozoa</taxon>
        <taxon>Arthropoda</taxon>
        <taxon>Hexapoda</taxon>
        <taxon>Insecta</taxon>
        <taxon>Pterygota</taxon>
        <taxon>Neoptera</taxon>
        <taxon>Polyneoptera</taxon>
        <taxon>Phasmatodea</taxon>
        <taxon>Verophasmatodea</taxon>
        <taxon>Anareolatae</taxon>
        <taxon>Phasmatidae</taxon>
        <taxon>Eurycanthinae</taxon>
        <taxon>Dryococelus</taxon>
    </lineage>
</organism>
<evidence type="ECO:0000313" key="1">
    <source>
        <dbReference type="EMBL" id="KAJ8894454.1"/>
    </source>
</evidence>
<evidence type="ECO:0000313" key="2">
    <source>
        <dbReference type="Proteomes" id="UP001159363"/>
    </source>
</evidence>
<dbReference type="Proteomes" id="UP001159363">
    <property type="component" value="Chromosome 2"/>
</dbReference>
<accession>A0ABQ9ICP7</accession>
<keyword evidence="2" id="KW-1185">Reference proteome</keyword>
<reference evidence="1 2" key="1">
    <citation type="submission" date="2023-02" db="EMBL/GenBank/DDBJ databases">
        <title>LHISI_Scaffold_Assembly.</title>
        <authorList>
            <person name="Stuart O.P."/>
            <person name="Cleave R."/>
            <person name="Magrath M.J.L."/>
            <person name="Mikheyev A.S."/>
        </authorList>
    </citation>
    <scope>NUCLEOTIDE SEQUENCE [LARGE SCALE GENOMIC DNA]</scope>
    <source>
        <strain evidence="1">Daus_M_001</strain>
        <tissue evidence="1">Leg muscle</tissue>
    </source>
</reference>
<name>A0ABQ9ICP7_9NEOP</name>
<protein>
    <submittedName>
        <fullName evidence="1">Uncharacterized protein</fullName>
    </submittedName>
</protein>
<comment type="caution">
    <text evidence="1">The sequence shown here is derived from an EMBL/GenBank/DDBJ whole genome shotgun (WGS) entry which is preliminary data.</text>
</comment>